<reference evidence="5 6" key="1">
    <citation type="journal article" date="2016" name="Nat. Commun.">
        <title>Thousands of microbial genomes shed light on interconnected biogeochemical processes in an aquifer system.</title>
        <authorList>
            <person name="Anantharaman K."/>
            <person name="Brown C.T."/>
            <person name="Hug L.A."/>
            <person name="Sharon I."/>
            <person name="Castelle C.J."/>
            <person name="Probst A.J."/>
            <person name="Thomas B.C."/>
            <person name="Singh A."/>
            <person name="Wilkins M.J."/>
            <person name="Karaoz U."/>
            <person name="Brodie E.L."/>
            <person name="Williams K.H."/>
            <person name="Hubbard S.S."/>
            <person name="Banfield J.F."/>
        </authorList>
    </citation>
    <scope>NUCLEOTIDE SEQUENCE [LARGE SCALE GENOMIC DNA]</scope>
    <source>
        <strain evidence="6">RIFCSPLOWO2_12_FULL_64_10</strain>
    </source>
</reference>
<dbReference type="InterPro" id="IPR006558">
    <property type="entry name" value="LamG-like"/>
</dbReference>
<gene>
    <name evidence="5" type="ORF">A3F84_04135</name>
</gene>
<keyword evidence="2" id="KW-1015">Disulfide bond</keyword>
<feature type="domain" description="LamG-like jellyroll fold" evidence="4">
    <location>
        <begin position="48"/>
        <end position="181"/>
    </location>
</feature>
<name>A0A1F6CSV3_HANXR</name>
<organism evidence="5 6">
    <name type="scientific">Handelsmanbacteria sp. (strain RIFCSPLOWO2_12_FULL_64_10)</name>
    <dbReference type="NCBI Taxonomy" id="1817868"/>
    <lineage>
        <taxon>Bacteria</taxon>
        <taxon>Candidatus Handelsmaniibacteriota</taxon>
    </lineage>
</organism>
<accession>A0A1F6CSV3</accession>
<dbReference type="Pfam" id="PF13385">
    <property type="entry name" value="Laminin_G_3"/>
    <property type="match status" value="1"/>
</dbReference>
<dbReference type="Proteomes" id="UP000178606">
    <property type="component" value="Unassembled WGS sequence"/>
</dbReference>
<evidence type="ECO:0000259" key="4">
    <source>
        <dbReference type="SMART" id="SM00560"/>
    </source>
</evidence>
<keyword evidence="1 3" id="KW-0732">Signal</keyword>
<feature type="signal peptide" evidence="3">
    <location>
        <begin position="1"/>
        <end position="20"/>
    </location>
</feature>
<dbReference type="SMART" id="SM00560">
    <property type="entry name" value="LamGL"/>
    <property type="match status" value="1"/>
</dbReference>
<dbReference type="AlphaFoldDB" id="A0A1F6CSV3"/>
<feature type="chain" id="PRO_5009523614" description="LamG-like jellyroll fold domain-containing protein" evidence="3">
    <location>
        <begin position="21"/>
        <end position="276"/>
    </location>
</feature>
<evidence type="ECO:0000256" key="3">
    <source>
        <dbReference type="SAM" id="SignalP"/>
    </source>
</evidence>
<evidence type="ECO:0000256" key="1">
    <source>
        <dbReference type="ARBA" id="ARBA00022729"/>
    </source>
</evidence>
<evidence type="ECO:0000256" key="2">
    <source>
        <dbReference type="ARBA" id="ARBA00023157"/>
    </source>
</evidence>
<dbReference type="SUPFAM" id="SSF49899">
    <property type="entry name" value="Concanavalin A-like lectins/glucanases"/>
    <property type="match status" value="1"/>
</dbReference>
<dbReference type="InterPro" id="IPR013320">
    <property type="entry name" value="ConA-like_dom_sf"/>
</dbReference>
<protein>
    <recommendedName>
        <fullName evidence="4">LamG-like jellyroll fold domain-containing protein</fullName>
    </recommendedName>
</protein>
<evidence type="ECO:0000313" key="5">
    <source>
        <dbReference type="EMBL" id="OGG52259.1"/>
    </source>
</evidence>
<proteinExistence type="predicted"/>
<sequence length="276" mass="30035">MNALLALIFLCALLARPAAAQNRALKLDGDGDYVQLPGNVFNSLTEATVEAWVRWDAFNSSSAWFSYGSPRDLQVLSIHHYANTRNVQFIIYDAGHNFYHARAYSDLPAGQWCHMAAVSGPSGMKLYLNGGLAAEWDFTGSFASLGSGAEFSLGRATSKESRDLRGQLDEVRVWSTARTEAQIRATMYQRLTGQEPGLVGLWNFDAGDARDLSPSGHHGRLMGDATCVVADLPNAVRTPARLSGRVLDAQGKTRVGVTMNLYNLSLRDSGLRFMGG</sequence>
<dbReference type="EMBL" id="MFKF01000150">
    <property type="protein sequence ID" value="OGG52259.1"/>
    <property type="molecule type" value="Genomic_DNA"/>
</dbReference>
<dbReference type="Gene3D" id="2.60.120.200">
    <property type="match status" value="1"/>
</dbReference>
<evidence type="ECO:0000313" key="6">
    <source>
        <dbReference type="Proteomes" id="UP000178606"/>
    </source>
</evidence>
<comment type="caution">
    <text evidence="5">The sequence shown here is derived from an EMBL/GenBank/DDBJ whole genome shotgun (WGS) entry which is preliminary data.</text>
</comment>